<dbReference type="InterPro" id="IPR016167">
    <property type="entry name" value="FAD-bd_PCMH_sub1"/>
</dbReference>
<dbReference type="AlphaFoldDB" id="X1VIZ8"/>
<evidence type="ECO:0000313" key="1">
    <source>
        <dbReference type="EMBL" id="GAJ07685.1"/>
    </source>
</evidence>
<dbReference type="GO" id="GO:0050660">
    <property type="term" value="F:flavin adenine dinucleotide binding"/>
    <property type="evidence" value="ECO:0007669"/>
    <property type="project" value="InterPro"/>
</dbReference>
<accession>X1VIZ8</accession>
<dbReference type="Gene3D" id="3.30.43.10">
    <property type="entry name" value="Uridine Diphospho-n-acetylenolpyruvylglucosamine Reductase, domain 2"/>
    <property type="match status" value="1"/>
</dbReference>
<comment type="caution">
    <text evidence="1">The sequence shown here is derived from an EMBL/GenBank/DDBJ whole genome shotgun (WGS) entry which is preliminary data.</text>
</comment>
<dbReference type="InterPro" id="IPR036318">
    <property type="entry name" value="FAD-bd_PCMH-like_sf"/>
</dbReference>
<name>X1VIZ8_9ZZZZ</name>
<gene>
    <name evidence="1" type="ORF">S12H4_41582</name>
</gene>
<proteinExistence type="predicted"/>
<feature type="non-terminal residue" evidence="1">
    <location>
        <position position="51"/>
    </location>
</feature>
<dbReference type="EMBL" id="BARW01025355">
    <property type="protein sequence ID" value="GAJ07685.1"/>
    <property type="molecule type" value="Genomic_DNA"/>
</dbReference>
<protein>
    <submittedName>
        <fullName evidence="1">Uncharacterized protein</fullName>
    </submittedName>
</protein>
<reference evidence="1" key="1">
    <citation type="journal article" date="2014" name="Front. Microbiol.">
        <title>High frequency of phylogenetically diverse reductive dehalogenase-homologous genes in deep subseafloor sedimentary metagenomes.</title>
        <authorList>
            <person name="Kawai M."/>
            <person name="Futagami T."/>
            <person name="Toyoda A."/>
            <person name="Takaki Y."/>
            <person name="Nishi S."/>
            <person name="Hori S."/>
            <person name="Arai W."/>
            <person name="Tsubouchi T."/>
            <person name="Morono Y."/>
            <person name="Uchiyama I."/>
            <person name="Ito T."/>
            <person name="Fujiyama A."/>
            <person name="Inagaki F."/>
            <person name="Takami H."/>
        </authorList>
    </citation>
    <scope>NUCLEOTIDE SEQUENCE</scope>
    <source>
        <strain evidence="1">Expedition CK06-06</strain>
    </source>
</reference>
<dbReference type="SUPFAM" id="SSF56176">
    <property type="entry name" value="FAD-binding/transporter-associated domain-like"/>
    <property type="match status" value="1"/>
</dbReference>
<sequence length="51" mass="5702">MDFLDKLPNIKKNVFLAQHTTFKIGGPAKYFYEAKNSEDLVKAVKAAKKSG</sequence>
<organism evidence="1">
    <name type="scientific">marine sediment metagenome</name>
    <dbReference type="NCBI Taxonomy" id="412755"/>
    <lineage>
        <taxon>unclassified sequences</taxon>
        <taxon>metagenomes</taxon>
        <taxon>ecological metagenomes</taxon>
    </lineage>
</organism>